<evidence type="ECO:0000313" key="2">
    <source>
        <dbReference type="EMBL" id="RRD75974.1"/>
    </source>
</evidence>
<gene>
    <name evidence="1" type="ORF">EII40_09710</name>
    <name evidence="2" type="ORF">EII41_05830</name>
</gene>
<organism evidence="2 4">
    <name type="scientific">Tannerella forsythia</name>
    <name type="common">Bacteroides forsythus</name>
    <dbReference type="NCBI Taxonomy" id="28112"/>
    <lineage>
        <taxon>Bacteria</taxon>
        <taxon>Pseudomonadati</taxon>
        <taxon>Bacteroidota</taxon>
        <taxon>Bacteroidia</taxon>
        <taxon>Bacteroidales</taxon>
        <taxon>Tannerellaceae</taxon>
        <taxon>Tannerella</taxon>
    </lineage>
</organism>
<dbReference type="EMBL" id="RQYS01000042">
    <property type="protein sequence ID" value="RRD59467.1"/>
    <property type="molecule type" value="Genomic_DNA"/>
</dbReference>
<dbReference type="RefSeq" id="WP_124752058.1">
    <property type="nucleotide sequence ID" value="NZ_RQYN01000016.1"/>
</dbReference>
<reference evidence="3 4" key="1">
    <citation type="submission" date="2018-11" db="EMBL/GenBank/DDBJ databases">
        <title>Genomes From Bacteria Associated with the Canine Oral Cavity: a Test Case for Automated Genome-Based Taxonomic Assignment.</title>
        <authorList>
            <person name="Coil D.A."/>
            <person name="Jospin G."/>
            <person name="Darling A.E."/>
            <person name="Wallis C."/>
            <person name="Davis I.J."/>
            <person name="Harris S."/>
            <person name="Eisen J.A."/>
            <person name="Holcombe L.J."/>
            <person name="O'Flynn C."/>
        </authorList>
    </citation>
    <scope>NUCLEOTIDE SEQUENCE [LARGE SCALE GENOMIC DNA]</scope>
    <source>
        <strain evidence="2 4">OH1426_COT-023</strain>
        <strain evidence="1 3">OH2617_COT-023</strain>
    </source>
</reference>
<dbReference type="EMBL" id="RQYN01000016">
    <property type="protein sequence ID" value="RRD75974.1"/>
    <property type="molecule type" value="Genomic_DNA"/>
</dbReference>
<evidence type="ECO:0000313" key="4">
    <source>
        <dbReference type="Proteomes" id="UP000279860"/>
    </source>
</evidence>
<dbReference type="AlphaFoldDB" id="A0A3P1YY97"/>
<proteinExistence type="predicted"/>
<sequence>MKVFVNDVEIEIFCGARARDAVLSYLGGIGRCARKEKIVIRDRWQNVISDDSPMSENRRIYIE</sequence>
<evidence type="ECO:0000313" key="1">
    <source>
        <dbReference type="EMBL" id="RRD59467.1"/>
    </source>
</evidence>
<name>A0A3P1YY97_TANFO</name>
<dbReference type="Proteomes" id="UP000279860">
    <property type="component" value="Unassembled WGS sequence"/>
</dbReference>
<comment type="caution">
    <text evidence="2">The sequence shown here is derived from an EMBL/GenBank/DDBJ whole genome shotgun (WGS) entry which is preliminary data.</text>
</comment>
<protein>
    <submittedName>
        <fullName evidence="2">Uncharacterized protein</fullName>
    </submittedName>
</protein>
<dbReference type="Proteomes" id="UP000278609">
    <property type="component" value="Unassembled WGS sequence"/>
</dbReference>
<evidence type="ECO:0000313" key="3">
    <source>
        <dbReference type="Proteomes" id="UP000278609"/>
    </source>
</evidence>
<accession>A0A3P1YY97</accession>
<dbReference type="OrthoDB" id="1122585at2"/>